<accession>A0A956RN59</accession>
<dbReference type="InterPro" id="IPR006665">
    <property type="entry name" value="OmpA-like"/>
</dbReference>
<comment type="caution">
    <text evidence="7">The sequence shown here is derived from an EMBL/GenBank/DDBJ whole genome shotgun (WGS) entry which is preliminary data.</text>
</comment>
<evidence type="ECO:0000256" key="1">
    <source>
        <dbReference type="ARBA" id="ARBA00004442"/>
    </source>
</evidence>
<feature type="coiled-coil region" evidence="5">
    <location>
        <begin position="24"/>
        <end position="62"/>
    </location>
</feature>
<reference evidence="7" key="2">
    <citation type="journal article" date="2021" name="Microbiome">
        <title>Successional dynamics and alternative stable states in a saline activated sludge microbial community over 9 years.</title>
        <authorList>
            <person name="Wang Y."/>
            <person name="Ye J."/>
            <person name="Ju F."/>
            <person name="Liu L."/>
            <person name="Boyd J.A."/>
            <person name="Deng Y."/>
            <person name="Parks D.H."/>
            <person name="Jiang X."/>
            <person name="Yin X."/>
            <person name="Woodcroft B.J."/>
            <person name="Tyson G.W."/>
            <person name="Hugenholtz P."/>
            <person name="Polz M.F."/>
            <person name="Zhang T."/>
        </authorList>
    </citation>
    <scope>NUCLEOTIDE SEQUENCE</scope>
    <source>
        <strain evidence="7">HKST-UBA01</strain>
    </source>
</reference>
<comment type="subcellular location">
    <subcellularLocation>
        <location evidence="1">Cell outer membrane</location>
    </subcellularLocation>
</comment>
<dbReference type="InterPro" id="IPR050330">
    <property type="entry name" value="Bact_OuterMem_StrucFunc"/>
</dbReference>
<feature type="non-terminal residue" evidence="7">
    <location>
        <position position="1"/>
    </location>
</feature>
<feature type="domain" description="OmpA-like" evidence="6">
    <location>
        <begin position="69"/>
        <end position="185"/>
    </location>
</feature>
<protein>
    <submittedName>
        <fullName evidence="7">OmpA family protein</fullName>
    </submittedName>
</protein>
<name>A0A956RN59_UNCEI</name>
<dbReference type="Proteomes" id="UP000697710">
    <property type="component" value="Unassembled WGS sequence"/>
</dbReference>
<evidence type="ECO:0000259" key="6">
    <source>
        <dbReference type="PROSITE" id="PS51123"/>
    </source>
</evidence>
<keyword evidence="3" id="KW-0998">Cell outer membrane</keyword>
<proteinExistence type="predicted"/>
<dbReference type="Pfam" id="PF00691">
    <property type="entry name" value="OmpA"/>
    <property type="match status" value="1"/>
</dbReference>
<dbReference type="PANTHER" id="PTHR30329:SF21">
    <property type="entry name" value="LIPOPROTEIN YIAD-RELATED"/>
    <property type="match status" value="1"/>
</dbReference>
<dbReference type="GO" id="GO:0009279">
    <property type="term" value="C:cell outer membrane"/>
    <property type="evidence" value="ECO:0007669"/>
    <property type="project" value="UniProtKB-SubCell"/>
</dbReference>
<dbReference type="PROSITE" id="PS51123">
    <property type="entry name" value="OMPA_2"/>
    <property type="match status" value="1"/>
</dbReference>
<evidence type="ECO:0000313" key="7">
    <source>
        <dbReference type="EMBL" id="MCA9726748.1"/>
    </source>
</evidence>
<dbReference type="InterPro" id="IPR006664">
    <property type="entry name" value="OMP_bac"/>
</dbReference>
<dbReference type="SUPFAM" id="SSF103088">
    <property type="entry name" value="OmpA-like"/>
    <property type="match status" value="1"/>
</dbReference>
<organism evidence="7 8">
    <name type="scientific">Eiseniibacteriota bacterium</name>
    <dbReference type="NCBI Taxonomy" id="2212470"/>
    <lineage>
        <taxon>Bacteria</taxon>
        <taxon>Candidatus Eiseniibacteriota</taxon>
    </lineage>
</organism>
<sequence length="185" mass="20679">VCVQATALASQLGEATDAARAATLDLERGLQENLRRQLESMRAEAKNRQQEMYDALTQLEGKYARIRQDARGTIVSLADILFDFDKATLKRDVEFALVRVATILNQFPEMQIAVEGHTDNIGSEAYNLDLSKRRARAVFDFLVSQGVDAARMTSDGFGMTRPVADNATDEGRQRNRRVDLVIRES</sequence>
<evidence type="ECO:0000256" key="5">
    <source>
        <dbReference type="SAM" id="Coils"/>
    </source>
</evidence>
<dbReference type="PRINTS" id="PR01021">
    <property type="entry name" value="OMPADOMAIN"/>
</dbReference>
<dbReference type="AlphaFoldDB" id="A0A956RN59"/>
<reference evidence="7" key="1">
    <citation type="submission" date="2020-04" db="EMBL/GenBank/DDBJ databases">
        <authorList>
            <person name="Zhang T."/>
        </authorList>
    </citation>
    <scope>NUCLEOTIDE SEQUENCE</scope>
    <source>
        <strain evidence="7">HKST-UBA01</strain>
    </source>
</reference>
<evidence type="ECO:0000256" key="3">
    <source>
        <dbReference type="ARBA" id="ARBA00023237"/>
    </source>
</evidence>
<keyword evidence="2 4" id="KW-0472">Membrane</keyword>
<dbReference type="EMBL" id="JAGQHR010000063">
    <property type="protein sequence ID" value="MCA9726748.1"/>
    <property type="molecule type" value="Genomic_DNA"/>
</dbReference>
<gene>
    <name evidence="7" type="ORF">KC729_03630</name>
</gene>
<evidence type="ECO:0000256" key="2">
    <source>
        <dbReference type="ARBA" id="ARBA00023136"/>
    </source>
</evidence>
<dbReference type="PANTHER" id="PTHR30329">
    <property type="entry name" value="STATOR ELEMENT OF FLAGELLAR MOTOR COMPLEX"/>
    <property type="match status" value="1"/>
</dbReference>
<evidence type="ECO:0000313" key="8">
    <source>
        <dbReference type="Proteomes" id="UP000697710"/>
    </source>
</evidence>
<dbReference type="PRINTS" id="PR01023">
    <property type="entry name" value="NAFLGMOTY"/>
</dbReference>
<evidence type="ECO:0000256" key="4">
    <source>
        <dbReference type="PROSITE-ProRule" id="PRU00473"/>
    </source>
</evidence>
<keyword evidence="5" id="KW-0175">Coiled coil</keyword>
<dbReference type="InterPro" id="IPR036737">
    <property type="entry name" value="OmpA-like_sf"/>
</dbReference>
<dbReference type="CDD" id="cd07185">
    <property type="entry name" value="OmpA_C-like"/>
    <property type="match status" value="1"/>
</dbReference>
<dbReference type="Gene3D" id="3.30.1330.60">
    <property type="entry name" value="OmpA-like domain"/>
    <property type="match status" value="1"/>
</dbReference>